<feature type="compositionally biased region" description="Polar residues" evidence="1">
    <location>
        <begin position="387"/>
        <end position="396"/>
    </location>
</feature>
<feature type="compositionally biased region" description="Low complexity" evidence="1">
    <location>
        <begin position="309"/>
        <end position="321"/>
    </location>
</feature>
<feature type="compositionally biased region" description="Polar residues" evidence="1">
    <location>
        <begin position="221"/>
        <end position="246"/>
    </location>
</feature>
<feature type="region of interest" description="Disordered" evidence="1">
    <location>
        <begin position="484"/>
        <end position="509"/>
    </location>
</feature>
<dbReference type="WBParaSite" id="MCU_008669-RC">
    <property type="protein sequence ID" value="MCU_008669-RC"/>
    <property type="gene ID" value="MCU_008669"/>
</dbReference>
<reference evidence="2" key="1">
    <citation type="submission" date="2019-11" db="UniProtKB">
        <authorList>
            <consortium name="WormBaseParasite"/>
        </authorList>
    </citation>
    <scope>IDENTIFICATION</scope>
</reference>
<feature type="region of interest" description="Disordered" evidence="1">
    <location>
        <begin position="441"/>
        <end position="464"/>
    </location>
</feature>
<feature type="compositionally biased region" description="Basic residues" evidence="1">
    <location>
        <begin position="63"/>
        <end position="73"/>
    </location>
</feature>
<feature type="compositionally biased region" description="Polar residues" evidence="1">
    <location>
        <begin position="345"/>
        <end position="358"/>
    </location>
</feature>
<dbReference type="AlphaFoldDB" id="A0A5K3FIE8"/>
<accession>A0A5K3FIE8</accession>
<feature type="region of interest" description="Disordered" evidence="1">
    <location>
        <begin position="139"/>
        <end position="286"/>
    </location>
</feature>
<sequence>MSENSIRGSRDQASRVLKSNAYTGRRSGTPDSPNSGQGAASPVPNAGPGSPTSTTSSVTNHHPVSHVQHHPNHRPYTQRGRHRGDGGYFGGHNHLGGHHSGSYRRPSPPIPGPPFSKALVDFMIKQWNDFEVNYKKSRGEPVDNGLMPPPAAPTSPRVPTSHMNSPHRGQHTRYPYHQNSTGNSWSVNSGGGRRFSDNGDHSNTGSLRRHHARGGHAASPLPQNNSSWQRSSILGNRQNSPNNTLNRPAGPRHLQHPHRPVASPTPPPVAEATSKKAGNAGGSPVVEAAAAQLETLTIKSSEAQQQEVASTSSETAAAASAARKKNTEGGANGEVRTAEDEKCAVSSTSPNDEASRTSPRVKHQQQHQTPSHHQHQRYIHPPRRRAATTQSSGSGLQVGTAAFSLPASVAGGSAPRALETASVASSSFCSLIDQVDAMSSADQYFTPEPPSSPSSPSVSLSVGVEGAAPSNTAHFFQAPYASGDNSEAAATAASPTSAQAGAASIATDR</sequence>
<feature type="region of interest" description="Disordered" evidence="1">
    <location>
        <begin position="301"/>
        <end position="396"/>
    </location>
</feature>
<proteinExistence type="predicted"/>
<evidence type="ECO:0000313" key="2">
    <source>
        <dbReference type="WBParaSite" id="MCU_008669-RC"/>
    </source>
</evidence>
<feature type="compositionally biased region" description="Basic residues" evidence="1">
    <location>
        <begin position="359"/>
        <end position="386"/>
    </location>
</feature>
<feature type="compositionally biased region" description="Low complexity" evidence="1">
    <location>
        <begin position="48"/>
        <end position="62"/>
    </location>
</feature>
<feature type="compositionally biased region" description="Polar residues" evidence="1">
    <location>
        <begin position="177"/>
        <end position="188"/>
    </location>
</feature>
<organism evidence="2">
    <name type="scientific">Mesocestoides corti</name>
    <name type="common">Flatworm</name>
    <dbReference type="NCBI Taxonomy" id="53468"/>
    <lineage>
        <taxon>Eukaryota</taxon>
        <taxon>Metazoa</taxon>
        <taxon>Spiralia</taxon>
        <taxon>Lophotrochozoa</taxon>
        <taxon>Platyhelminthes</taxon>
        <taxon>Cestoda</taxon>
        <taxon>Eucestoda</taxon>
        <taxon>Cyclophyllidea</taxon>
        <taxon>Mesocestoididae</taxon>
        <taxon>Mesocestoides</taxon>
    </lineage>
</organism>
<feature type="compositionally biased region" description="Polar residues" evidence="1">
    <location>
        <begin position="29"/>
        <end position="38"/>
    </location>
</feature>
<name>A0A5K3FIE8_MESCO</name>
<feature type="region of interest" description="Disordered" evidence="1">
    <location>
        <begin position="1"/>
        <end position="114"/>
    </location>
</feature>
<protein>
    <submittedName>
        <fullName evidence="2">PAP-associated domain-containing protein</fullName>
    </submittedName>
</protein>
<evidence type="ECO:0000256" key="1">
    <source>
        <dbReference type="SAM" id="MobiDB-lite"/>
    </source>
</evidence>